<keyword evidence="3" id="KW-1185">Reference proteome</keyword>
<dbReference type="AlphaFoldDB" id="A0AAE9YWH2"/>
<dbReference type="InterPro" id="IPR029058">
    <property type="entry name" value="AB_hydrolase_fold"/>
</dbReference>
<accession>A0AAE9YWH2</accession>
<dbReference type="InterPro" id="IPR006311">
    <property type="entry name" value="TAT_signal"/>
</dbReference>
<keyword evidence="2" id="KW-0378">Hydrolase</keyword>
<dbReference type="PROSITE" id="PS51318">
    <property type="entry name" value="TAT"/>
    <property type="match status" value="1"/>
</dbReference>
<dbReference type="GO" id="GO:0016787">
    <property type="term" value="F:hydrolase activity"/>
    <property type="evidence" value="ECO:0007669"/>
    <property type="project" value="UniProtKB-KW"/>
</dbReference>
<dbReference type="Pfam" id="PF01738">
    <property type="entry name" value="DLH"/>
    <property type="match status" value="1"/>
</dbReference>
<evidence type="ECO:0000313" key="3">
    <source>
        <dbReference type="Proteomes" id="UP000032568"/>
    </source>
</evidence>
<reference evidence="2 3" key="2">
    <citation type="journal article" date="2022" name="Mar. Drugs">
        <title>Bioassay-Guided Fractionation Leads to the Detection of Cholic Acid Generated by the Rare Thalassomonas sp.</title>
        <authorList>
            <person name="Pheiffer F."/>
            <person name="Schneider Y.K."/>
            <person name="Hansen E.H."/>
            <person name="Andersen J.H."/>
            <person name="Isaksson J."/>
            <person name="Busche T."/>
            <person name="R C."/>
            <person name="Kalinowski J."/>
            <person name="Zyl L.V."/>
            <person name="Trindade M."/>
        </authorList>
    </citation>
    <scope>NUCLEOTIDE SEQUENCE [LARGE SCALE GENOMIC DNA]</scope>
    <source>
        <strain evidence="2 3">A5K-106</strain>
    </source>
</reference>
<reference evidence="2 3" key="1">
    <citation type="journal article" date="2015" name="Genome Announc.">
        <title>Draft Genome Sequences of Marine Isolates of Thalassomonas viridans and Thalassomonas actiniarum.</title>
        <authorList>
            <person name="Olonade I."/>
            <person name="van Zyl L.J."/>
            <person name="Trindade M."/>
        </authorList>
    </citation>
    <scope>NUCLEOTIDE SEQUENCE [LARGE SCALE GENOMIC DNA]</scope>
    <source>
        <strain evidence="2 3">A5K-106</strain>
    </source>
</reference>
<evidence type="ECO:0000313" key="2">
    <source>
        <dbReference type="EMBL" id="WDE00818.1"/>
    </source>
</evidence>
<dbReference type="Gene3D" id="3.40.50.1820">
    <property type="entry name" value="alpha/beta hydrolase"/>
    <property type="match status" value="1"/>
</dbReference>
<proteinExistence type="predicted"/>
<dbReference type="PANTHER" id="PTHR46623:SF10">
    <property type="entry name" value="CARBOXYMETHYLENEBUTENOLIDASE HOMOLOG"/>
    <property type="match status" value="1"/>
</dbReference>
<dbReference type="PANTHER" id="PTHR46623">
    <property type="entry name" value="CARBOXYMETHYLENEBUTENOLIDASE-RELATED"/>
    <property type="match status" value="1"/>
</dbReference>
<protein>
    <submittedName>
        <fullName evidence="2">Dienelactone hydrolase family protein</fullName>
    </submittedName>
</protein>
<dbReference type="EMBL" id="CP059735">
    <property type="protein sequence ID" value="WDE00818.1"/>
    <property type="molecule type" value="Genomic_DNA"/>
</dbReference>
<dbReference type="KEGG" id="tact:SG35_009395"/>
<evidence type="ECO:0000259" key="1">
    <source>
        <dbReference type="Pfam" id="PF01738"/>
    </source>
</evidence>
<organism evidence="2 3">
    <name type="scientific">Thalassomonas actiniarum</name>
    <dbReference type="NCBI Taxonomy" id="485447"/>
    <lineage>
        <taxon>Bacteria</taxon>
        <taxon>Pseudomonadati</taxon>
        <taxon>Pseudomonadota</taxon>
        <taxon>Gammaproteobacteria</taxon>
        <taxon>Alteromonadales</taxon>
        <taxon>Colwelliaceae</taxon>
        <taxon>Thalassomonas</taxon>
    </lineage>
</organism>
<dbReference type="RefSeq" id="WP_044832436.1">
    <property type="nucleotide sequence ID" value="NZ_CP059735.1"/>
</dbReference>
<dbReference type="SUPFAM" id="SSF53474">
    <property type="entry name" value="alpha/beta-Hydrolases"/>
    <property type="match status" value="1"/>
</dbReference>
<gene>
    <name evidence="2" type="ORF">SG35_009395</name>
</gene>
<name>A0AAE9YWH2_9GAMM</name>
<feature type="domain" description="Dienelactone hydrolase" evidence="1">
    <location>
        <begin position="63"/>
        <end position="290"/>
    </location>
</feature>
<dbReference type="Proteomes" id="UP000032568">
    <property type="component" value="Chromosome"/>
</dbReference>
<dbReference type="InterPro" id="IPR051049">
    <property type="entry name" value="Dienelactone_hydrolase-like"/>
</dbReference>
<dbReference type="InterPro" id="IPR002925">
    <property type="entry name" value="Dienelactn_hydro"/>
</dbReference>
<sequence length="293" mass="31726">MCDELTEKETEQFLLNGGKINRRDFSKMTAAAIMTAMLPKLAFAETVTESTVEIATPDGVSDCYFVRPSRGKHPGVVMWPDIKGLRPVYKAMGKRLAEAGYSVLVINHYYRDAKAPVVAPDASFGDPETMKFLRGLASKLTPDAITSDAKAYVSFLDAQASVDRERKIGTMGYCMGGGDSMRTAAAVPNRIGAAASFHGGELEISDGPDSTHLLIPKSPAHVLHAIAENDDKRSPETKNILTAAYKAAGVPAEIEVYEGTLHGWCTLDFAGYNEKQAEKAWGRLLHLFKVALA</sequence>